<comment type="catalytic activity">
    <reaction evidence="1">
        <text>ATP + protein L-histidine = ADP + protein N-phospho-L-histidine.</text>
        <dbReference type="EC" id="2.7.13.3"/>
    </reaction>
</comment>
<feature type="domain" description="Histidine kinase" evidence="13">
    <location>
        <begin position="249"/>
        <end position="462"/>
    </location>
</feature>
<keyword evidence="9" id="KW-0902">Two-component regulatory system</keyword>
<proteinExistence type="predicted"/>
<keyword evidence="6 12" id="KW-0812">Transmembrane</keyword>
<evidence type="ECO:0000313" key="16">
    <source>
        <dbReference type="Proteomes" id="UP000248326"/>
    </source>
</evidence>
<keyword evidence="7 15" id="KW-0418">Kinase</keyword>
<dbReference type="SUPFAM" id="SSF47384">
    <property type="entry name" value="Homodimeric domain of signal transducing histidine kinase"/>
    <property type="match status" value="1"/>
</dbReference>
<feature type="region of interest" description="Disordered" evidence="11">
    <location>
        <begin position="64"/>
        <end position="103"/>
    </location>
</feature>
<evidence type="ECO:0000259" key="13">
    <source>
        <dbReference type="PROSITE" id="PS50109"/>
    </source>
</evidence>
<dbReference type="RefSeq" id="WP_110886856.1">
    <property type="nucleotide sequence ID" value="NZ_QJSX01000008.1"/>
</dbReference>
<dbReference type="InterPro" id="IPR005467">
    <property type="entry name" value="His_kinase_dom"/>
</dbReference>
<dbReference type="InterPro" id="IPR003594">
    <property type="entry name" value="HATPase_dom"/>
</dbReference>
<dbReference type="GO" id="GO:0005886">
    <property type="term" value="C:plasma membrane"/>
    <property type="evidence" value="ECO:0007669"/>
    <property type="project" value="TreeGrafter"/>
</dbReference>
<dbReference type="GO" id="GO:0000155">
    <property type="term" value="F:phosphorelay sensor kinase activity"/>
    <property type="evidence" value="ECO:0007669"/>
    <property type="project" value="InterPro"/>
</dbReference>
<dbReference type="Gene3D" id="1.10.287.130">
    <property type="match status" value="1"/>
</dbReference>
<dbReference type="Pfam" id="PF00672">
    <property type="entry name" value="HAMP"/>
    <property type="match status" value="1"/>
</dbReference>
<accession>A0A318S5R1</accession>
<keyword evidence="10 12" id="KW-0472">Membrane</keyword>
<evidence type="ECO:0000256" key="12">
    <source>
        <dbReference type="SAM" id="Phobius"/>
    </source>
</evidence>
<evidence type="ECO:0000256" key="11">
    <source>
        <dbReference type="SAM" id="MobiDB-lite"/>
    </source>
</evidence>
<reference evidence="15 16" key="1">
    <citation type="submission" date="2018-06" db="EMBL/GenBank/DDBJ databases">
        <title>Genomic Encyclopedia of Type Strains, Phase IV (KMG-IV): sequencing the most valuable type-strain genomes for metagenomic binning, comparative biology and taxonomic classification.</title>
        <authorList>
            <person name="Goeker M."/>
        </authorList>
    </citation>
    <scope>NUCLEOTIDE SEQUENCE [LARGE SCALE GENOMIC DNA]</scope>
    <source>
        <strain evidence="15 16">DSM 18048</strain>
    </source>
</reference>
<evidence type="ECO:0000256" key="8">
    <source>
        <dbReference type="ARBA" id="ARBA00022989"/>
    </source>
</evidence>
<dbReference type="Gene3D" id="3.30.565.10">
    <property type="entry name" value="Histidine kinase-like ATPase, C-terminal domain"/>
    <property type="match status" value="1"/>
</dbReference>
<dbReference type="Pfam" id="PF00512">
    <property type="entry name" value="HisKA"/>
    <property type="match status" value="1"/>
</dbReference>
<sequence>MTRSWWQTLAFKLTVAFAFVALLALGTVGLISSLSTRSEFNSFINERTREDLISQVQSYVQQNGTVQGFSQRGRTRDRGPTTSLDTNGRGPRPGQGSAPRRDVDPFVVLDAQRQPLGTLPDGAVTSTQQANAFPVSVNGRVVAYVAESNFAMTLDPRSQQFLQRTTNAILWAMLAAVVAAVLMGLLVARALLGPLRELLERIHAMRRGEAPTALARARNDEFGEVLTAFHDMHASVALNQQARRQLTANIAHDLNTPLSVMSGTLEAILDGTFKPTNERLARLLRESRHMSDLVNDLRFLALVDAGELHLQRSNANVAELVREATDSFSERAAHSDVTLSFGASGPDVDVPVDARRVTQVVHNLLSNAFAHTPRGGRVEVRARTSPSTVQVSVSDTGSGIAAQHLPFVFDRLYRGDEARSEGGSGLGLSICKSIVEAHGGEISIASEVGRGTTVAFTLPRRDSLTERREEGQQAT</sequence>
<evidence type="ECO:0000256" key="2">
    <source>
        <dbReference type="ARBA" id="ARBA00004370"/>
    </source>
</evidence>
<name>A0A318S5R1_9DEIO</name>
<dbReference type="Gene3D" id="6.10.340.10">
    <property type="match status" value="1"/>
</dbReference>
<dbReference type="CDD" id="cd00075">
    <property type="entry name" value="HATPase"/>
    <property type="match status" value="1"/>
</dbReference>
<evidence type="ECO:0000256" key="6">
    <source>
        <dbReference type="ARBA" id="ARBA00022692"/>
    </source>
</evidence>
<dbReference type="EC" id="2.7.13.3" evidence="3"/>
<dbReference type="FunFam" id="3.30.565.10:FF:000006">
    <property type="entry name" value="Sensor histidine kinase WalK"/>
    <property type="match status" value="1"/>
</dbReference>
<dbReference type="CDD" id="cd00082">
    <property type="entry name" value="HisKA"/>
    <property type="match status" value="1"/>
</dbReference>
<comment type="subcellular location">
    <subcellularLocation>
        <location evidence="2">Membrane</location>
    </subcellularLocation>
</comment>
<dbReference type="PRINTS" id="PR00344">
    <property type="entry name" value="BCTRLSENSOR"/>
</dbReference>
<comment type="caution">
    <text evidence="15">The sequence shown here is derived from an EMBL/GenBank/DDBJ whole genome shotgun (WGS) entry which is preliminary data.</text>
</comment>
<dbReference type="SUPFAM" id="SSF55874">
    <property type="entry name" value="ATPase domain of HSP90 chaperone/DNA topoisomerase II/histidine kinase"/>
    <property type="match status" value="1"/>
</dbReference>
<keyword evidence="8 12" id="KW-1133">Transmembrane helix</keyword>
<feature type="transmembrane region" description="Helical" evidence="12">
    <location>
        <begin position="168"/>
        <end position="192"/>
    </location>
</feature>
<evidence type="ECO:0000256" key="10">
    <source>
        <dbReference type="ARBA" id="ARBA00023136"/>
    </source>
</evidence>
<evidence type="ECO:0000256" key="5">
    <source>
        <dbReference type="ARBA" id="ARBA00022679"/>
    </source>
</evidence>
<evidence type="ECO:0000256" key="4">
    <source>
        <dbReference type="ARBA" id="ARBA00022553"/>
    </source>
</evidence>
<dbReference type="InterPro" id="IPR050428">
    <property type="entry name" value="TCS_sensor_his_kinase"/>
</dbReference>
<dbReference type="InterPro" id="IPR003660">
    <property type="entry name" value="HAMP_dom"/>
</dbReference>
<dbReference type="SMART" id="SM00388">
    <property type="entry name" value="HisKA"/>
    <property type="match status" value="1"/>
</dbReference>
<evidence type="ECO:0000313" key="15">
    <source>
        <dbReference type="EMBL" id="PYE53482.1"/>
    </source>
</evidence>
<dbReference type="InterPro" id="IPR003661">
    <property type="entry name" value="HisK_dim/P_dom"/>
</dbReference>
<keyword evidence="5" id="KW-0808">Transferase</keyword>
<evidence type="ECO:0000256" key="7">
    <source>
        <dbReference type="ARBA" id="ARBA00022777"/>
    </source>
</evidence>
<dbReference type="InterPro" id="IPR004358">
    <property type="entry name" value="Sig_transdc_His_kin-like_C"/>
</dbReference>
<dbReference type="AlphaFoldDB" id="A0A318S5R1"/>
<dbReference type="SMART" id="SM00387">
    <property type="entry name" value="HATPase_c"/>
    <property type="match status" value="1"/>
</dbReference>
<dbReference type="EMBL" id="QJSX01000008">
    <property type="protein sequence ID" value="PYE53482.1"/>
    <property type="molecule type" value="Genomic_DNA"/>
</dbReference>
<dbReference type="PANTHER" id="PTHR45436">
    <property type="entry name" value="SENSOR HISTIDINE KINASE YKOH"/>
    <property type="match status" value="1"/>
</dbReference>
<evidence type="ECO:0000256" key="3">
    <source>
        <dbReference type="ARBA" id="ARBA00012438"/>
    </source>
</evidence>
<dbReference type="PROSITE" id="PS50885">
    <property type="entry name" value="HAMP"/>
    <property type="match status" value="1"/>
</dbReference>
<organism evidence="15 16">
    <name type="scientific">Deinococcus yavapaiensis KR-236</name>
    <dbReference type="NCBI Taxonomy" id="694435"/>
    <lineage>
        <taxon>Bacteria</taxon>
        <taxon>Thermotogati</taxon>
        <taxon>Deinococcota</taxon>
        <taxon>Deinococci</taxon>
        <taxon>Deinococcales</taxon>
        <taxon>Deinococcaceae</taxon>
        <taxon>Deinococcus</taxon>
    </lineage>
</organism>
<feature type="domain" description="HAMP" evidence="14">
    <location>
        <begin position="189"/>
        <end position="241"/>
    </location>
</feature>
<gene>
    <name evidence="15" type="ORF">DES52_10810</name>
</gene>
<dbReference type="InterPro" id="IPR036097">
    <property type="entry name" value="HisK_dim/P_sf"/>
</dbReference>
<protein>
    <recommendedName>
        <fullName evidence="3">histidine kinase</fullName>
        <ecNumber evidence="3">2.7.13.3</ecNumber>
    </recommendedName>
</protein>
<dbReference type="InterPro" id="IPR036890">
    <property type="entry name" value="HATPase_C_sf"/>
</dbReference>
<keyword evidence="16" id="KW-1185">Reference proteome</keyword>
<dbReference type="OrthoDB" id="59230at2"/>
<evidence type="ECO:0000259" key="14">
    <source>
        <dbReference type="PROSITE" id="PS50885"/>
    </source>
</evidence>
<keyword evidence="4" id="KW-0597">Phosphoprotein</keyword>
<dbReference type="Proteomes" id="UP000248326">
    <property type="component" value="Unassembled WGS sequence"/>
</dbReference>
<evidence type="ECO:0000256" key="1">
    <source>
        <dbReference type="ARBA" id="ARBA00000085"/>
    </source>
</evidence>
<evidence type="ECO:0000256" key="9">
    <source>
        <dbReference type="ARBA" id="ARBA00023012"/>
    </source>
</evidence>
<dbReference type="PANTHER" id="PTHR45436:SF5">
    <property type="entry name" value="SENSOR HISTIDINE KINASE TRCS"/>
    <property type="match status" value="1"/>
</dbReference>
<dbReference type="PROSITE" id="PS50109">
    <property type="entry name" value="HIS_KIN"/>
    <property type="match status" value="1"/>
</dbReference>
<dbReference type="Pfam" id="PF02518">
    <property type="entry name" value="HATPase_c"/>
    <property type="match status" value="1"/>
</dbReference>